<name>B3T7D5_9ARCH</name>
<reference evidence="1" key="1">
    <citation type="journal article" date="2008" name="ISME J.">
        <title>Genomic patterns of recombination, clonal divergence and environment in marine microbial populations.</title>
        <authorList>
            <person name="Konstantinidis K.T."/>
            <person name="Delong E.F."/>
        </authorList>
    </citation>
    <scope>NUCLEOTIDE SEQUENCE</scope>
</reference>
<dbReference type="EMBL" id="EU016630">
    <property type="protein sequence ID" value="ABZ08494.1"/>
    <property type="molecule type" value="Genomic_DNA"/>
</dbReference>
<evidence type="ECO:0008006" key="2">
    <source>
        <dbReference type="Google" id="ProtNLM"/>
    </source>
</evidence>
<gene>
    <name evidence="1" type="ORF">ALOHA_HF4000APKG3D24ctg2g6</name>
</gene>
<organism evidence="1">
    <name type="scientific">uncultured marine crenarchaeote HF4000_APKG3D24</name>
    <dbReference type="NCBI Taxonomy" id="455584"/>
    <lineage>
        <taxon>Archaea</taxon>
        <taxon>Nitrososphaerota</taxon>
        <taxon>Nitrososphaeria</taxon>
        <taxon>Nitrosopumilales</taxon>
        <taxon>environmental samples</taxon>
    </lineage>
</organism>
<sequence length="178" mass="19659">MPGMKGAFDLMVTEDIGHVDYYLLDIDFKVTQPKDQMIEITSSEFTYGPLDNIAIQGTVANNGDLTANMVRVIATLYDRDGNVVAVSEARTEPDYLRANDELFFVIPILDKTQADKIVDYSLLAESDEYTAVPEFPLGSGVLLVASLSAYIALTKNPSVVTRGLGHLSNPRWILTRLR</sequence>
<accession>B3T7D5</accession>
<proteinExistence type="predicted"/>
<protein>
    <recommendedName>
        <fullName evidence="2">DUF3426 domain-containing protein</fullName>
    </recommendedName>
</protein>
<evidence type="ECO:0000313" key="1">
    <source>
        <dbReference type="EMBL" id="ABZ08494.1"/>
    </source>
</evidence>
<dbReference type="NCBIfam" id="NF038353">
    <property type="entry name" value="FxLYD_dom"/>
    <property type="match status" value="1"/>
</dbReference>
<dbReference type="InterPro" id="IPR047676">
    <property type="entry name" value="FxLYD_dom"/>
</dbReference>
<dbReference type="AlphaFoldDB" id="B3T7D5"/>